<comment type="subunit">
    <text evidence="2">Interacts with 100S ribosomes.</text>
</comment>
<evidence type="ECO:0000256" key="1">
    <source>
        <dbReference type="ARBA" id="ARBA00022845"/>
    </source>
</evidence>
<organism evidence="4">
    <name type="scientific">Caldilinea aerophila</name>
    <dbReference type="NCBI Taxonomy" id="133453"/>
    <lineage>
        <taxon>Bacteria</taxon>
        <taxon>Bacillati</taxon>
        <taxon>Chloroflexota</taxon>
        <taxon>Caldilineae</taxon>
        <taxon>Caldilineales</taxon>
        <taxon>Caldilineaceae</taxon>
        <taxon>Caldilinea</taxon>
    </lineage>
</organism>
<keyword evidence="1 2" id="KW-0810">Translation regulation</keyword>
<name>A0A7C1JBW6_9CHLR</name>
<reference evidence="4" key="1">
    <citation type="journal article" date="2020" name="mSystems">
        <title>Genome- and Community-Level Interaction Insights into Carbon Utilization and Element Cycling Functions of Hydrothermarchaeota in Hydrothermal Sediment.</title>
        <authorList>
            <person name="Zhou Z."/>
            <person name="Liu Y."/>
            <person name="Xu W."/>
            <person name="Pan J."/>
            <person name="Luo Z.H."/>
            <person name="Li M."/>
        </authorList>
    </citation>
    <scope>NUCLEOTIDE SEQUENCE [LARGE SCALE GENOMIC DNA]</scope>
    <source>
        <strain evidence="4">SpSt-289</strain>
    </source>
</reference>
<dbReference type="AlphaFoldDB" id="A0A7C1JBW6"/>
<evidence type="ECO:0000259" key="3">
    <source>
        <dbReference type="Pfam" id="PF16321"/>
    </source>
</evidence>
<dbReference type="GO" id="GO:0022627">
    <property type="term" value="C:cytosolic small ribosomal subunit"/>
    <property type="evidence" value="ECO:0007669"/>
    <property type="project" value="TreeGrafter"/>
</dbReference>
<comment type="function">
    <text evidence="2">Required for dimerization of active 70S ribosomes into 100S ribosomes in stationary phase; 100S ribosomes are translationally inactive and sometimes present during exponential growth.</text>
</comment>
<sequence length="189" mass="21946">MKVMVNGRNIEVTDYMREYVTKKVGRLERYLPQIGEVRAELTQNMTRSADDRFTAQITIWANGQILRAEESTSDIFASIDATVDKISSQIRRFKGRRFDSKRRATQAAMREVERIETTVLEEPEPEEAPGVIIRRKQFLVEPMEEEEALEQMELLGHDFFVFYNPHTSSVNVIYRRKDGNYGLLIPVIA</sequence>
<dbReference type="Gene3D" id="3.30.160.100">
    <property type="entry name" value="Ribosome hibernation promotion factor-like"/>
    <property type="match status" value="1"/>
</dbReference>
<dbReference type="InterPro" id="IPR003489">
    <property type="entry name" value="RHF/RaiA"/>
</dbReference>
<dbReference type="Pfam" id="PF16321">
    <property type="entry name" value="Ribosom_S30AE_C"/>
    <property type="match status" value="1"/>
</dbReference>
<dbReference type="HAMAP" id="MF_00839">
    <property type="entry name" value="HPF"/>
    <property type="match status" value="1"/>
</dbReference>
<dbReference type="InterPro" id="IPR036567">
    <property type="entry name" value="RHF-like"/>
</dbReference>
<gene>
    <name evidence="4" type="primary">raiA</name>
    <name evidence="2" type="synonym">hpf</name>
    <name evidence="4" type="ORF">ENQ20_13700</name>
</gene>
<evidence type="ECO:0000313" key="4">
    <source>
        <dbReference type="EMBL" id="HDX32523.1"/>
    </source>
</evidence>
<dbReference type="Pfam" id="PF02482">
    <property type="entry name" value="Ribosomal_S30AE"/>
    <property type="match status" value="1"/>
</dbReference>
<dbReference type="PANTHER" id="PTHR33231">
    <property type="entry name" value="30S RIBOSOMAL PROTEIN"/>
    <property type="match status" value="1"/>
</dbReference>
<dbReference type="PANTHER" id="PTHR33231:SF1">
    <property type="entry name" value="30S RIBOSOMAL PROTEIN"/>
    <property type="match status" value="1"/>
</dbReference>
<dbReference type="InterPro" id="IPR032528">
    <property type="entry name" value="Ribosom_S30AE_C"/>
</dbReference>
<dbReference type="SUPFAM" id="SSF69754">
    <property type="entry name" value="Ribosome binding protein Y (YfiA homologue)"/>
    <property type="match status" value="1"/>
</dbReference>
<dbReference type="OMA" id="KYFAMPP"/>
<dbReference type="InterPro" id="IPR038416">
    <property type="entry name" value="Ribosom_S30AE_C_sf"/>
</dbReference>
<evidence type="ECO:0000256" key="2">
    <source>
        <dbReference type="HAMAP-Rule" id="MF_00839"/>
    </source>
</evidence>
<dbReference type="InterPro" id="IPR050574">
    <property type="entry name" value="HPF/YfiA_ribosome-assoc"/>
</dbReference>
<dbReference type="GO" id="GO:0045900">
    <property type="term" value="P:negative regulation of translational elongation"/>
    <property type="evidence" value="ECO:0007669"/>
    <property type="project" value="TreeGrafter"/>
</dbReference>
<dbReference type="CDD" id="cd00552">
    <property type="entry name" value="RaiA"/>
    <property type="match status" value="1"/>
</dbReference>
<dbReference type="GO" id="GO:0043024">
    <property type="term" value="F:ribosomal small subunit binding"/>
    <property type="evidence" value="ECO:0007669"/>
    <property type="project" value="TreeGrafter"/>
</dbReference>
<accession>A0A7C1JBW6</accession>
<keyword evidence="2" id="KW-0963">Cytoplasm</keyword>
<dbReference type="Gene3D" id="3.30.505.50">
    <property type="entry name" value="Sigma 54 modulation/S30EA ribosomal protein, C-terminal domain"/>
    <property type="match status" value="1"/>
</dbReference>
<feature type="domain" description="Sigma 54 modulation/S30EA ribosomal protein C-terminal" evidence="3">
    <location>
        <begin position="129"/>
        <end position="183"/>
    </location>
</feature>
<comment type="subcellular location">
    <subcellularLocation>
        <location evidence="2">Cytoplasm</location>
    </subcellularLocation>
</comment>
<comment type="similarity">
    <text evidence="2">Belongs to the HPF/YfiA ribosome-associated protein family. Long HPF subfamily.</text>
</comment>
<comment type="caution">
    <text evidence="4">The sequence shown here is derived from an EMBL/GenBank/DDBJ whole genome shotgun (WGS) entry which is preliminary data.</text>
</comment>
<protein>
    <recommendedName>
        <fullName evidence="2">Ribosome hibernation promoting factor</fullName>
        <shortName evidence="2">HPF</shortName>
    </recommendedName>
</protein>
<dbReference type="InterPro" id="IPR034694">
    <property type="entry name" value="HPF_long/plastid"/>
</dbReference>
<proteinExistence type="inferred from homology"/>
<dbReference type="NCBIfam" id="TIGR00741">
    <property type="entry name" value="yfiA"/>
    <property type="match status" value="1"/>
</dbReference>
<dbReference type="EMBL" id="DSMG01000139">
    <property type="protein sequence ID" value="HDX32523.1"/>
    <property type="molecule type" value="Genomic_DNA"/>
</dbReference>